<organism evidence="3 4">
    <name type="scientific">Gulo gulo</name>
    <name type="common">Wolverine</name>
    <name type="synonym">Gluton</name>
    <dbReference type="NCBI Taxonomy" id="48420"/>
    <lineage>
        <taxon>Eukaryota</taxon>
        <taxon>Metazoa</taxon>
        <taxon>Chordata</taxon>
        <taxon>Craniata</taxon>
        <taxon>Vertebrata</taxon>
        <taxon>Euteleostomi</taxon>
        <taxon>Mammalia</taxon>
        <taxon>Eutheria</taxon>
        <taxon>Laurasiatheria</taxon>
        <taxon>Carnivora</taxon>
        <taxon>Caniformia</taxon>
        <taxon>Musteloidea</taxon>
        <taxon>Mustelidae</taxon>
        <taxon>Guloninae</taxon>
        <taxon>Gulo</taxon>
    </lineage>
</organism>
<dbReference type="AlphaFoldDB" id="A0A9X9LU59"/>
<sequence length="97" mass="10225">MLPGSWRPMQPVTRAPEWSPAGAGPDLDAEDPTPLPSGAGTAAALPGRTDRLRLFRTLITFLNLGVLITYLPGGTEDPVTSLDMKGSGVKLYPHITG</sequence>
<dbReference type="EMBL" id="CYRY02017758">
    <property type="protein sequence ID" value="VCW92825.1"/>
    <property type="molecule type" value="Genomic_DNA"/>
</dbReference>
<reference evidence="3 4" key="1">
    <citation type="submission" date="2018-10" db="EMBL/GenBank/DDBJ databases">
        <authorList>
            <person name="Ekblom R."/>
            <person name="Jareborg N."/>
        </authorList>
    </citation>
    <scope>NUCLEOTIDE SEQUENCE [LARGE SCALE GENOMIC DNA]</scope>
    <source>
        <tissue evidence="3">Muscle</tissue>
    </source>
</reference>
<dbReference type="Proteomes" id="UP000269945">
    <property type="component" value="Unassembled WGS sequence"/>
</dbReference>
<accession>A0A9X9LU59</accession>
<keyword evidence="4" id="KW-1185">Reference proteome</keyword>
<comment type="caution">
    <text evidence="3">The sequence shown here is derived from an EMBL/GenBank/DDBJ whole genome shotgun (WGS) entry which is preliminary data.</text>
</comment>
<name>A0A9X9LU59_GULGU</name>
<proteinExistence type="predicted"/>
<keyword evidence="2" id="KW-1133">Transmembrane helix</keyword>
<evidence type="ECO:0000313" key="4">
    <source>
        <dbReference type="Proteomes" id="UP000269945"/>
    </source>
</evidence>
<protein>
    <submittedName>
        <fullName evidence="3">Uncharacterized protein</fullName>
    </submittedName>
</protein>
<keyword evidence="2" id="KW-0472">Membrane</keyword>
<evidence type="ECO:0000313" key="3">
    <source>
        <dbReference type="EMBL" id="VCW92825.1"/>
    </source>
</evidence>
<feature type="transmembrane region" description="Helical" evidence="2">
    <location>
        <begin position="54"/>
        <end position="73"/>
    </location>
</feature>
<keyword evidence="2" id="KW-0812">Transmembrane</keyword>
<gene>
    <name evidence="3" type="ORF">BN2614_LOCUS1</name>
</gene>
<evidence type="ECO:0000256" key="2">
    <source>
        <dbReference type="SAM" id="Phobius"/>
    </source>
</evidence>
<evidence type="ECO:0000256" key="1">
    <source>
        <dbReference type="SAM" id="MobiDB-lite"/>
    </source>
</evidence>
<feature type="region of interest" description="Disordered" evidence="1">
    <location>
        <begin position="1"/>
        <end position="44"/>
    </location>
</feature>